<organism evidence="2 3">
    <name type="scientific">Salmonella enterica I</name>
    <dbReference type="NCBI Taxonomy" id="59201"/>
    <lineage>
        <taxon>Bacteria</taxon>
        <taxon>Pseudomonadati</taxon>
        <taxon>Pseudomonadota</taxon>
        <taxon>Gammaproteobacteria</taxon>
        <taxon>Enterobacterales</taxon>
        <taxon>Enterobacteriaceae</taxon>
        <taxon>Salmonella</taxon>
    </lineage>
</organism>
<feature type="chain" id="PRO_5019042132" evidence="1">
    <location>
        <begin position="27"/>
        <end position="243"/>
    </location>
</feature>
<keyword evidence="1" id="KW-0732">Signal</keyword>
<name>A0A447N6B6_SALET</name>
<reference evidence="2 3" key="1">
    <citation type="submission" date="2018-12" db="EMBL/GenBank/DDBJ databases">
        <authorList>
            <consortium name="Pathogen Informatics"/>
        </authorList>
    </citation>
    <scope>NUCLEOTIDE SEQUENCE [LARGE SCALE GENOMIC DNA]</scope>
    <source>
        <strain evidence="2 3">NCTC129</strain>
    </source>
</reference>
<evidence type="ECO:0000313" key="2">
    <source>
        <dbReference type="EMBL" id="VDZ98846.1"/>
    </source>
</evidence>
<dbReference type="EMBL" id="LR134140">
    <property type="protein sequence ID" value="VDZ98846.1"/>
    <property type="molecule type" value="Genomic_DNA"/>
</dbReference>
<protein>
    <submittedName>
        <fullName evidence="2">Penicillin-binding protein 1C</fullName>
    </submittedName>
</protein>
<accession>A0A447N6B6</accession>
<gene>
    <name evidence="2" type="primary">pbpC_2</name>
    <name evidence="2" type="ORF">NCTC129_05140</name>
</gene>
<dbReference type="AlphaFoldDB" id="A0A447N6B6"/>
<evidence type="ECO:0000256" key="1">
    <source>
        <dbReference type="SAM" id="SignalP"/>
    </source>
</evidence>
<proteinExistence type="predicted"/>
<sequence length="243" mass="26966">MKRNPCRITRCRALCRWRGKPAPATAIAMRGLLALTRTISSASGQADPTARLWWGQFGFASAVPLLNQVNNLLLAHTGRLPEDPRPQTVSRGVICWPGGQTLPAGDSNCRRDWRHGFSDDSQPPTLLLPEQEDINGIRFPVWLDDTGRRVAADCPQARAHTFIVWPRPLEPWLPPAERRSARLPAASDHCPPLQGNDAAPLMLSGVRDGAGDQAIARPGKRHAARLDYRRQRASLVVFKWRTC</sequence>
<dbReference type="Proteomes" id="UP000282086">
    <property type="component" value="Chromosome"/>
</dbReference>
<evidence type="ECO:0000313" key="3">
    <source>
        <dbReference type="Proteomes" id="UP000282086"/>
    </source>
</evidence>
<feature type="signal peptide" evidence="1">
    <location>
        <begin position="1"/>
        <end position="26"/>
    </location>
</feature>